<reference evidence="2" key="1">
    <citation type="submission" date="2021-01" db="EMBL/GenBank/DDBJ databases">
        <authorList>
            <person name="Zahm M."/>
            <person name="Roques C."/>
            <person name="Cabau C."/>
            <person name="Klopp C."/>
            <person name="Donnadieu C."/>
            <person name="Jouanno E."/>
            <person name="Lampietro C."/>
            <person name="Louis A."/>
            <person name="Herpin A."/>
            <person name="Echchiki A."/>
            <person name="Berthelot C."/>
            <person name="Parey E."/>
            <person name="Roest-Crollius H."/>
            <person name="Braasch I."/>
            <person name="Postlethwait J."/>
            <person name="Bobe J."/>
            <person name="Montfort J."/>
            <person name="Bouchez O."/>
            <person name="Begum T."/>
            <person name="Mejri S."/>
            <person name="Adams A."/>
            <person name="Chen W.-J."/>
            <person name="Guiguen Y."/>
        </authorList>
    </citation>
    <scope>NUCLEOTIDE SEQUENCE</scope>
    <source>
        <strain evidence="2">YG-15Mar2019-1</strain>
        <tissue evidence="2">Brain</tissue>
    </source>
</reference>
<accession>A0A9D3T704</accession>
<comment type="caution">
    <text evidence="2">The sequence shown here is derived from an EMBL/GenBank/DDBJ whole genome shotgun (WGS) entry which is preliminary data.</text>
</comment>
<name>A0A9D3T704_MEGAT</name>
<keyword evidence="3" id="KW-1185">Reference proteome</keyword>
<dbReference type="AlphaFoldDB" id="A0A9D3T704"/>
<evidence type="ECO:0000256" key="1">
    <source>
        <dbReference type="SAM" id="MobiDB-lite"/>
    </source>
</evidence>
<gene>
    <name evidence="2" type="ORF">MATL_G00082060</name>
</gene>
<protein>
    <submittedName>
        <fullName evidence="2">Uncharacterized protein</fullName>
    </submittedName>
</protein>
<evidence type="ECO:0000313" key="2">
    <source>
        <dbReference type="EMBL" id="KAG7476363.1"/>
    </source>
</evidence>
<dbReference type="Proteomes" id="UP001046870">
    <property type="component" value="Chromosome 6"/>
</dbReference>
<evidence type="ECO:0000313" key="3">
    <source>
        <dbReference type="Proteomes" id="UP001046870"/>
    </source>
</evidence>
<dbReference type="EMBL" id="JAFDVH010000006">
    <property type="protein sequence ID" value="KAG7476363.1"/>
    <property type="molecule type" value="Genomic_DNA"/>
</dbReference>
<feature type="compositionally biased region" description="Low complexity" evidence="1">
    <location>
        <begin position="67"/>
        <end position="90"/>
    </location>
</feature>
<proteinExistence type="predicted"/>
<organism evidence="2 3">
    <name type="scientific">Megalops atlanticus</name>
    <name type="common">Tarpon</name>
    <name type="synonym">Clupea gigantea</name>
    <dbReference type="NCBI Taxonomy" id="7932"/>
    <lineage>
        <taxon>Eukaryota</taxon>
        <taxon>Metazoa</taxon>
        <taxon>Chordata</taxon>
        <taxon>Craniata</taxon>
        <taxon>Vertebrata</taxon>
        <taxon>Euteleostomi</taxon>
        <taxon>Actinopterygii</taxon>
        <taxon>Neopterygii</taxon>
        <taxon>Teleostei</taxon>
        <taxon>Elopiformes</taxon>
        <taxon>Megalopidae</taxon>
        <taxon>Megalops</taxon>
    </lineage>
</organism>
<sequence>MWRDALAVPPQVSALTFYRYEQPIADYCQAHQSLQLNMGLEGSAPGLEGLQNPVPRDRAVVQTVAIPTGPATTRTLPRTTAAATGEGPSSSFPPPERSMLTFGR</sequence>
<feature type="region of interest" description="Disordered" evidence="1">
    <location>
        <begin position="65"/>
        <end position="104"/>
    </location>
</feature>
<dbReference type="OrthoDB" id="8863591at2759"/>